<reference evidence="1" key="1">
    <citation type="submission" date="2022-10" db="EMBL/GenBank/DDBJ databases">
        <title>Culturing micro-colonial fungi from biological soil crusts in the Mojave desert and describing Neophaeococcomyces mojavensis, and introducing the new genera and species Taxawa tesnikishii.</title>
        <authorList>
            <person name="Kurbessoian T."/>
            <person name="Stajich J.E."/>
        </authorList>
    </citation>
    <scope>NUCLEOTIDE SEQUENCE</scope>
    <source>
        <strain evidence="1">JES_112</strain>
    </source>
</reference>
<proteinExistence type="predicted"/>
<comment type="caution">
    <text evidence="1">The sequence shown here is derived from an EMBL/GenBank/DDBJ whole genome shotgun (WGS) entry which is preliminary data.</text>
</comment>
<dbReference type="Proteomes" id="UP001172386">
    <property type="component" value="Unassembled WGS sequence"/>
</dbReference>
<sequence>MRSSSSNGGQAVVETDAWLPYQRFKAVSELDRMRAELELLDQKDSPSTERSSPSTVRPTTESLMNSDPPNGLPAKEKSQPLASRSNKAGIKTWALKHETPPPQVAQKNPRRVFSPPWEGTRISLGSESPPSEDYQPGRTNDPDRYNAPRTQQPTPEYSRPWSPDFSVPKRPATSNNRVRDLTDRLSSLTPGPAPRASTPHDYVRTISPKPVVDGEDRVLFDRYTRAADDEVPDHQARIPSRYRRSIVAPFTKHMTPQPEEDEESVDGAAEPPSIARTRAFEAQDQEMTSRTN</sequence>
<evidence type="ECO:0000313" key="1">
    <source>
        <dbReference type="EMBL" id="KAJ9664793.1"/>
    </source>
</evidence>
<dbReference type="EMBL" id="JAPDRQ010000001">
    <property type="protein sequence ID" value="KAJ9664793.1"/>
    <property type="molecule type" value="Genomic_DNA"/>
</dbReference>
<protein>
    <submittedName>
        <fullName evidence="1">Uncharacterized protein</fullName>
    </submittedName>
</protein>
<gene>
    <name evidence="1" type="ORF">H2198_000139</name>
</gene>
<accession>A0ACC3AL29</accession>
<organism evidence="1 2">
    <name type="scientific">Neophaeococcomyces mojaviensis</name>
    <dbReference type="NCBI Taxonomy" id="3383035"/>
    <lineage>
        <taxon>Eukaryota</taxon>
        <taxon>Fungi</taxon>
        <taxon>Dikarya</taxon>
        <taxon>Ascomycota</taxon>
        <taxon>Pezizomycotina</taxon>
        <taxon>Eurotiomycetes</taxon>
        <taxon>Chaetothyriomycetidae</taxon>
        <taxon>Chaetothyriales</taxon>
        <taxon>Chaetothyriales incertae sedis</taxon>
        <taxon>Neophaeococcomyces</taxon>
    </lineage>
</organism>
<name>A0ACC3AL29_9EURO</name>
<keyword evidence="2" id="KW-1185">Reference proteome</keyword>
<evidence type="ECO:0000313" key="2">
    <source>
        <dbReference type="Proteomes" id="UP001172386"/>
    </source>
</evidence>